<keyword evidence="2" id="KW-0805">Transcription regulation</keyword>
<evidence type="ECO:0000259" key="6">
    <source>
        <dbReference type="PROSITE" id="PS50949"/>
    </source>
</evidence>
<dbReference type="Gene3D" id="1.10.10.10">
    <property type="entry name" value="Winged helix-like DNA-binding domain superfamily/Winged helix DNA-binding domain"/>
    <property type="match status" value="1"/>
</dbReference>
<dbReference type="Proteomes" id="UP001500665">
    <property type="component" value="Unassembled WGS sequence"/>
</dbReference>
<evidence type="ECO:0000256" key="3">
    <source>
        <dbReference type="ARBA" id="ARBA00023125"/>
    </source>
</evidence>
<organism evidence="7 8">
    <name type="scientific">Actinocorallia libanotica</name>
    <dbReference type="NCBI Taxonomy" id="46162"/>
    <lineage>
        <taxon>Bacteria</taxon>
        <taxon>Bacillati</taxon>
        <taxon>Actinomycetota</taxon>
        <taxon>Actinomycetes</taxon>
        <taxon>Streptosporangiales</taxon>
        <taxon>Thermomonosporaceae</taxon>
        <taxon>Actinocorallia</taxon>
    </lineage>
</organism>
<reference evidence="7 8" key="1">
    <citation type="journal article" date="2019" name="Int. J. Syst. Evol. Microbiol.">
        <title>The Global Catalogue of Microorganisms (GCM) 10K type strain sequencing project: providing services to taxonomists for standard genome sequencing and annotation.</title>
        <authorList>
            <consortium name="The Broad Institute Genomics Platform"/>
            <consortium name="The Broad Institute Genome Sequencing Center for Infectious Disease"/>
            <person name="Wu L."/>
            <person name="Ma J."/>
        </authorList>
    </citation>
    <scope>NUCLEOTIDE SEQUENCE [LARGE SCALE GENOMIC DNA]</scope>
    <source>
        <strain evidence="7 8">JCM 10696</strain>
    </source>
</reference>
<keyword evidence="8" id="KW-1185">Reference proteome</keyword>
<dbReference type="PRINTS" id="PR00035">
    <property type="entry name" value="HTHGNTR"/>
</dbReference>
<keyword evidence="1" id="KW-0663">Pyridoxal phosphate</keyword>
<keyword evidence="3" id="KW-0238">DNA-binding</keyword>
<proteinExistence type="predicted"/>
<gene>
    <name evidence="7" type="ORF">GCM10009550_19790</name>
</gene>
<evidence type="ECO:0000313" key="8">
    <source>
        <dbReference type="Proteomes" id="UP001500665"/>
    </source>
</evidence>
<dbReference type="SUPFAM" id="SSF46785">
    <property type="entry name" value="Winged helix' DNA-binding domain"/>
    <property type="match status" value="1"/>
</dbReference>
<sequence>MLDLHLDLDRAAGRLGVQLAARLRDAIRSGRLVPAARLPSTRALAQDLGVSRGVVVTAYEQLAAEGFLVSRPGDGTRVARLPAVPAPAGRARPEARGTLDTLPE</sequence>
<evidence type="ECO:0000256" key="2">
    <source>
        <dbReference type="ARBA" id="ARBA00023015"/>
    </source>
</evidence>
<dbReference type="EMBL" id="BAAAHH010000005">
    <property type="protein sequence ID" value="GAA0945782.1"/>
    <property type="molecule type" value="Genomic_DNA"/>
</dbReference>
<evidence type="ECO:0000313" key="7">
    <source>
        <dbReference type="EMBL" id="GAA0945782.1"/>
    </source>
</evidence>
<dbReference type="Pfam" id="PF00392">
    <property type="entry name" value="GntR"/>
    <property type="match status" value="1"/>
</dbReference>
<name>A0ABN1QQP1_9ACTN</name>
<accession>A0ABN1QQP1</accession>
<dbReference type="InterPro" id="IPR036390">
    <property type="entry name" value="WH_DNA-bd_sf"/>
</dbReference>
<dbReference type="CDD" id="cd07377">
    <property type="entry name" value="WHTH_GntR"/>
    <property type="match status" value="1"/>
</dbReference>
<evidence type="ECO:0000256" key="1">
    <source>
        <dbReference type="ARBA" id="ARBA00022898"/>
    </source>
</evidence>
<dbReference type="RefSeq" id="WP_344239081.1">
    <property type="nucleotide sequence ID" value="NZ_BAAAHH010000005.1"/>
</dbReference>
<dbReference type="PANTHER" id="PTHR46577:SF1">
    <property type="entry name" value="HTH-TYPE TRANSCRIPTIONAL REGULATORY PROTEIN GABR"/>
    <property type="match status" value="1"/>
</dbReference>
<dbReference type="InterPro" id="IPR051446">
    <property type="entry name" value="HTH_trans_reg/aminotransferase"/>
</dbReference>
<keyword evidence="4" id="KW-0804">Transcription</keyword>
<dbReference type="PROSITE" id="PS50949">
    <property type="entry name" value="HTH_GNTR"/>
    <property type="match status" value="1"/>
</dbReference>
<dbReference type="InterPro" id="IPR000524">
    <property type="entry name" value="Tscrpt_reg_HTH_GntR"/>
</dbReference>
<feature type="domain" description="HTH gntR-type" evidence="6">
    <location>
        <begin position="13"/>
        <end position="81"/>
    </location>
</feature>
<feature type="region of interest" description="Disordered" evidence="5">
    <location>
        <begin position="83"/>
        <end position="104"/>
    </location>
</feature>
<comment type="caution">
    <text evidence="7">The sequence shown here is derived from an EMBL/GenBank/DDBJ whole genome shotgun (WGS) entry which is preliminary data.</text>
</comment>
<evidence type="ECO:0000256" key="4">
    <source>
        <dbReference type="ARBA" id="ARBA00023163"/>
    </source>
</evidence>
<protein>
    <recommendedName>
        <fullName evidence="6">HTH gntR-type domain-containing protein</fullName>
    </recommendedName>
</protein>
<dbReference type="InterPro" id="IPR036388">
    <property type="entry name" value="WH-like_DNA-bd_sf"/>
</dbReference>
<dbReference type="SMART" id="SM00345">
    <property type="entry name" value="HTH_GNTR"/>
    <property type="match status" value="1"/>
</dbReference>
<evidence type="ECO:0000256" key="5">
    <source>
        <dbReference type="SAM" id="MobiDB-lite"/>
    </source>
</evidence>
<dbReference type="PANTHER" id="PTHR46577">
    <property type="entry name" value="HTH-TYPE TRANSCRIPTIONAL REGULATORY PROTEIN GABR"/>
    <property type="match status" value="1"/>
</dbReference>